<dbReference type="SUPFAM" id="SSF47413">
    <property type="entry name" value="lambda repressor-like DNA-binding domains"/>
    <property type="match status" value="1"/>
</dbReference>
<keyword evidence="2" id="KW-0472">Membrane</keyword>
<dbReference type="InterPro" id="IPR025698">
    <property type="entry name" value="2TM_dom"/>
</dbReference>
<feature type="transmembrane region" description="Helical" evidence="2">
    <location>
        <begin position="127"/>
        <end position="149"/>
    </location>
</feature>
<feature type="transmembrane region" description="Helical" evidence="2">
    <location>
        <begin position="95"/>
        <end position="115"/>
    </location>
</feature>
<evidence type="ECO:0000259" key="3">
    <source>
        <dbReference type="PROSITE" id="PS50943"/>
    </source>
</evidence>
<evidence type="ECO:0000256" key="2">
    <source>
        <dbReference type="SAM" id="Phobius"/>
    </source>
</evidence>
<dbReference type="AlphaFoldDB" id="A0A090QQG0"/>
<keyword evidence="1" id="KW-0238">DNA-binding</keyword>
<dbReference type="InterPro" id="IPR001387">
    <property type="entry name" value="Cro/C1-type_HTH"/>
</dbReference>
<evidence type="ECO:0000313" key="4">
    <source>
        <dbReference type="EMBL" id="GAL04039.1"/>
    </source>
</evidence>
<gene>
    <name evidence="4" type="ORF">JCM19237_2190</name>
</gene>
<dbReference type="Pfam" id="PF01381">
    <property type="entry name" value="HTH_3"/>
    <property type="match status" value="1"/>
</dbReference>
<dbReference type="PANTHER" id="PTHR46558:SF4">
    <property type="entry name" value="DNA-BIDING PHAGE PROTEIN"/>
    <property type="match status" value="1"/>
</dbReference>
<dbReference type="STRING" id="754436.JCM19237_2190"/>
<dbReference type="SMART" id="SM00530">
    <property type="entry name" value="HTH_XRE"/>
    <property type="match status" value="1"/>
</dbReference>
<comment type="caution">
    <text evidence="4">The sequence shown here is derived from an EMBL/GenBank/DDBJ whole genome shotgun (WGS) entry which is preliminary data.</text>
</comment>
<dbReference type="EMBL" id="BBMN01000003">
    <property type="protein sequence ID" value="GAL04039.1"/>
    <property type="molecule type" value="Genomic_DNA"/>
</dbReference>
<dbReference type="eggNOG" id="COG1813">
    <property type="taxonomic scope" value="Bacteria"/>
</dbReference>
<organism evidence="4 5">
    <name type="scientific">Photobacterium aphoticum</name>
    <dbReference type="NCBI Taxonomy" id="754436"/>
    <lineage>
        <taxon>Bacteria</taxon>
        <taxon>Pseudomonadati</taxon>
        <taxon>Pseudomonadota</taxon>
        <taxon>Gammaproteobacteria</taxon>
        <taxon>Vibrionales</taxon>
        <taxon>Vibrionaceae</taxon>
        <taxon>Photobacterium</taxon>
    </lineage>
</organism>
<dbReference type="Gene3D" id="1.10.260.40">
    <property type="entry name" value="lambda repressor-like DNA-binding domains"/>
    <property type="match status" value="1"/>
</dbReference>
<evidence type="ECO:0000313" key="5">
    <source>
        <dbReference type="Proteomes" id="UP000029227"/>
    </source>
</evidence>
<evidence type="ECO:0000256" key="1">
    <source>
        <dbReference type="ARBA" id="ARBA00023125"/>
    </source>
</evidence>
<dbReference type="GO" id="GO:0003677">
    <property type="term" value="F:DNA binding"/>
    <property type="evidence" value="ECO:0007669"/>
    <property type="project" value="UniProtKB-KW"/>
</dbReference>
<name>A0A090QQG0_9GAMM</name>
<dbReference type="Proteomes" id="UP000029227">
    <property type="component" value="Unassembled WGS sequence"/>
</dbReference>
<accession>A0A090QQG0</accession>
<dbReference type="PROSITE" id="PS50943">
    <property type="entry name" value="HTH_CROC1"/>
    <property type="match status" value="1"/>
</dbReference>
<reference evidence="4 5" key="1">
    <citation type="journal article" date="2014" name="Genome Announc.">
        <title>Draft Genome Sequences of Two Vibrionaceae Species, Vibrio ponticus C121 and Photobacterium aphoticum C119, Isolated as Coral Reef Microbiota.</title>
        <authorList>
            <person name="Al-saari N."/>
            <person name="Meirelles P.M."/>
            <person name="Mino S."/>
            <person name="Suda W."/>
            <person name="Oshima K."/>
            <person name="Hattori M."/>
            <person name="Ohkuma M."/>
            <person name="Thompson F.L."/>
            <person name="Gomez-Gil B."/>
            <person name="Sawabe T."/>
            <person name="Sawabe T."/>
        </authorList>
    </citation>
    <scope>NUCLEOTIDE SEQUENCE [LARGE SCALE GENOMIC DNA]</scope>
    <source>
        <strain evidence="4 5">JCM 19237</strain>
    </source>
</reference>
<sequence>MIIRKLRLQQGWSQEQLAEMSGLSIRTVQRIERGQKPGLESLKSLAAVFETTVAELQQESDMDMHHDEKIPSTTTVTLTKDEESVIQQVKEIKGFYSHLITYVLVMSGLLILNLLTEPSDLWVVWPAFGWGIGIISHACSVFEWVNFFGPDWEKKQIEKRLGRKL</sequence>
<dbReference type="CDD" id="cd00093">
    <property type="entry name" value="HTH_XRE"/>
    <property type="match status" value="1"/>
</dbReference>
<feature type="domain" description="HTH cro/C1-type" evidence="3">
    <location>
        <begin position="3"/>
        <end position="56"/>
    </location>
</feature>
<protein>
    <recommendedName>
        <fullName evidence="3">HTH cro/C1-type domain-containing protein</fullName>
    </recommendedName>
</protein>
<dbReference type="InterPro" id="IPR010982">
    <property type="entry name" value="Lambda_DNA-bd_dom_sf"/>
</dbReference>
<dbReference type="PANTHER" id="PTHR46558">
    <property type="entry name" value="TRACRIPTIONAL REGULATORY PROTEIN-RELATED-RELATED"/>
    <property type="match status" value="1"/>
</dbReference>
<keyword evidence="2" id="KW-1133">Transmembrane helix</keyword>
<proteinExistence type="predicted"/>
<dbReference type="Pfam" id="PF13239">
    <property type="entry name" value="2TM"/>
    <property type="match status" value="1"/>
</dbReference>
<keyword evidence="2" id="KW-0812">Transmembrane</keyword>